<proteinExistence type="predicted"/>
<sequence>MLLSFRPFQEKEMADTVRLIQEEIMIYKRRKVSPKKIEEKLQQNETFTIYKIDKKKSKKAQRIGVLSFRETPQGIYLDLIALEKAAQHKGFGRLIFRRLEKEARTRQAAAIYLHVLKENLPAQQAYQKYGLDIVKSKSTYLMMSKTLSS</sequence>
<organism evidence="2 3">
    <name type="scientific">Ammoniphilus resinae</name>
    <dbReference type="NCBI Taxonomy" id="861532"/>
    <lineage>
        <taxon>Bacteria</taxon>
        <taxon>Bacillati</taxon>
        <taxon>Bacillota</taxon>
        <taxon>Bacilli</taxon>
        <taxon>Bacillales</taxon>
        <taxon>Paenibacillaceae</taxon>
        <taxon>Aneurinibacillus group</taxon>
        <taxon>Ammoniphilus</taxon>
    </lineage>
</organism>
<feature type="domain" description="N-acetyltransferase" evidence="1">
    <location>
        <begin position="3"/>
        <end position="148"/>
    </location>
</feature>
<dbReference type="SUPFAM" id="SSF55729">
    <property type="entry name" value="Acyl-CoA N-acyltransferases (Nat)"/>
    <property type="match status" value="1"/>
</dbReference>
<evidence type="ECO:0000259" key="1">
    <source>
        <dbReference type="PROSITE" id="PS51186"/>
    </source>
</evidence>
<dbReference type="Proteomes" id="UP001519343">
    <property type="component" value="Unassembled WGS sequence"/>
</dbReference>
<evidence type="ECO:0000313" key="3">
    <source>
        <dbReference type="Proteomes" id="UP001519343"/>
    </source>
</evidence>
<reference evidence="2 3" key="1">
    <citation type="submission" date="2021-03" db="EMBL/GenBank/DDBJ databases">
        <title>Genomic Encyclopedia of Type Strains, Phase IV (KMG-IV): sequencing the most valuable type-strain genomes for metagenomic binning, comparative biology and taxonomic classification.</title>
        <authorList>
            <person name="Goeker M."/>
        </authorList>
    </citation>
    <scope>NUCLEOTIDE SEQUENCE [LARGE SCALE GENOMIC DNA]</scope>
    <source>
        <strain evidence="2 3">DSM 24738</strain>
    </source>
</reference>
<dbReference type="InterPro" id="IPR000182">
    <property type="entry name" value="GNAT_dom"/>
</dbReference>
<protein>
    <submittedName>
        <fullName evidence="2">Ribosomal protein S18 acetylase RimI-like enzyme</fullName>
    </submittedName>
</protein>
<accession>A0ABS4GTU0</accession>
<dbReference type="InterPro" id="IPR016181">
    <property type="entry name" value="Acyl_CoA_acyltransferase"/>
</dbReference>
<keyword evidence="3" id="KW-1185">Reference proteome</keyword>
<dbReference type="Gene3D" id="3.40.630.30">
    <property type="match status" value="1"/>
</dbReference>
<comment type="caution">
    <text evidence="2">The sequence shown here is derived from an EMBL/GenBank/DDBJ whole genome shotgun (WGS) entry which is preliminary data.</text>
</comment>
<evidence type="ECO:0000313" key="2">
    <source>
        <dbReference type="EMBL" id="MBP1933693.1"/>
    </source>
</evidence>
<dbReference type="PROSITE" id="PS51186">
    <property type="entry name" value="GNAT"/>
    <property type="match status" value="1"/>
</dbReference>
<dbReference type="EMBL" id="JAGGKT010000012">
    <property type="protein sequence ID" value="MBP1933693.1"/>
    <property type="molecule type" value="Genomic_DNA"/>
</dbReference>
<dbReference type="CDD" id="cd04301">
    <property type="entry name" value="NAT_SF"/>
    <property type="match status" value="1"/>
</dbReference>
<dbReference type="Pfam" id="PF00583">
    <property type="entry name" value="Acetyltransf_1"/>
    <property type="match status" value="1"/>
</dbReference>
<name>A0ABS4GTU0_9BACL</name>
<gene>
    <name evidence="2" type="ORF">J2Z37_003706</name>
</gene>
<dbReference type="RefSeq" id="WP_209811700.1">
    <property type="nucleotide sequence ID" value="NZ_JAGGKT010000012.1"/>
</dbReference>